<keyword evidence="10" id="KW-1185">Reference proteome</keyword>
<feature type="transmembrane region" description="Helical" evidence="7">
    <location>
        <begin position="182"/>
        <end position="201"/>
    </location>
</feature>
<feature type="domain" description="ABC transmembrane type-1" evidence="8">
    <location>
        <begin position="95"/>
        <end position="301"/>
    </location>
</feature>
<dbReference type="AlphaFoldDB" id="A0A1R1LJL9"/>
<keyword evidence="3" id="KW-1003">Cell membrane</keyword>
<feature type="transmembrane region" description="Helical" evidence="7">
    <location>
        <begin position="134"/>
        <end position="162"/>
    </location>
</feature>
<dbReference type="CDD" id="cd06261">
    <property type="entry name" value="TM_PBP2"/>
    <property type="match status" value="1"/>
</dbReference>
<dbReference type="Pfam" id="PF00528">
    <property type="entry name" value="BPD_transp_1"/>
    <property type="match status" value="1"/>
</dbReference>
<evidence type="ECO:0000259" key="8">
    <source>
        <dbReference type="PROSITE" id="PS50928"/>
    </source>
</evidence>
<dbReference type="Proteomes" id="UP000187085">
    <property type="component" value="Unassembled WGS sequence"/>
</dbReference>
<dbReference type="EMBL" id="MRDE01000016">
    <property type="protein sequence ID" value="OMH27745.1"/>
    <property type="molecule type" value="Genomic_DNA"/>
</dbReference>
<proteinExistence type="inferred from homology"/>
<accession>A0A1R1LJL9</accession>
<dbReference type="PROSITE" id="PS50928">
    <property type="entry name" value="ABC_TM1"/>
    <property type="match status" value="1"/>
</dbReference>
<dbReference type="PANTHER" id="PTHR43163:SF3">
    <property type="entry name" value="PEPTIDE ABC TRANSPORTER PERMEASE PROTEIN"/>
    <property type="match status" value="1"/>
</dbReference>
<keyword evidence="2 7" id="KW-0813">Transport</keyword>
<comment type="caution">
    <text evidence="9">The sequence shown here is derived from an EMBL/GenBank/DDBJ whole genome shotgun (WGS) entry which is preliminary data.</text>
</comment>
<dbReference type="GO" id="GO:0055085">
    <property type="term" value="P:transmembrane transport"/>
    <property type="evidence" value="ECO:0007669"/>
    <property type="project" value="InterPro"/>
</dbReference>
<evidence type="ECO:0000256" key="7">
    <source>
        <dbReference type="RuleBase" id="RU363032"/>
    </source>
</evidence>
<feature type="transmembrane region" description="Helical" evidence="7">
    <location>
        <begin position="101"/>
        <end position="122"/>
    </location>
</feature>
<dbReference type="OrthoDB" id="3543764at2"/>
<organism evidence="9 10">
    <name type="scientific">Tersicoccus phoenicis</name>
    <dbReference type="NCBI Taxonomy" id="554083"/>
    <lineage>
        <taxon>Bacteria</taxon>
        <taxon>Bacillati</taxon>
        <taxon>Actinomycetota</taxon>
        <taxon>Actinomycetes</taxon>
        <taxon>Micrococcales</taxon>
        <taxon>Micrococcaceae</taxon>
        <taxon>Tersicoccus</taxon>
    </lineage>
</organism>
<dbReference type="InterPro" id="IPR035906">
    <property type="entry name" value="MetI-like_sf"/>
</dbReference>
<dbReference type="GO" id="GO:0005886">
    <property type="term" value="C:plasma membrane"/>
    <property type="evidence" value="ECO:0007669"/>
    <property type="project" value="UniProtKB-SubCell"/>
</dbReference>
<evidence type="ECO:0000256" key="1">
    <source>
        <dbReference type="ARBA" id="ARBA00004651"/>
    </source>
</evidence>
<evidence type="ECO:0000256" key="3">
    <source>
        <dbReference type="ARBA" id="ARBA00022475"/>
    </source>
</evidence>
<reference evidence="9 10" key="1">
    <citation type="submission" date="2016-12" db="EMBL/GenBank/DDBJ databases">
        <title>Draft genome of Tersicoccus phoenicis 1P05MA.</title>
        <authorList>
            <person name="Nakajima Y."/>
            <person name="Yoshizawa S."/>
            <person name="Nakamura K."/>
            <person name="Ogura Y."/>
            <person name="Hayashi T."/>
            <person name="Kogure K."/>
        </authorList>
    </citation>
    <scope>NUCLEOTIDE SEQUENCE [LARGE SCALE GENOMIC DNA]</scope>
    <source>
        <strain evidence="9 10">1p05MA</strain>
    </source>
</reference>
<protein>
    <submittedName>
        <fullName evidence="9">ABC transporter permease</fullName>
    </submittedName>
</protein>
<dbReference type="SUPFAM" id="SSF161098">
    <property type="entry name" value="MetI-like"/>
    <property type="match status" value="1"/>
</dbReference>
<evidence type="ECO:0000256" key="2">
    <source>
        <dbReference type="ARBA" id="ARBA00022448"/>
    </source>
</evidence>
<evidence type="ECO:0000313" key="10">
    <source>
        <dbReference type="Proteomes" id="UP000187085"/>
    </source>
</evidence>
<dbReference type="RefSeq" id="WP_076702081.1">
    <property type="nucleotide sequence ID" value="NZ_MRDE01000016.1"/>
</dbReference>
<keyword evidence="6 7" id="KW-0472">Membrane</keyword>
<evidence type="ECO:0000256" key="6">
    <source>
        <dbReference type="ARBA" id="ARBA00023136"/>
    </source>
</evidence>
<evidence type="ECO:0000256" key="5">
    <source>
        <dbReference type="ARBA" id="ARBA00022989"/>
    </source>
</evidence>
<dbReference type="STRING" id="554083.BKD30_03690"/>
<gene>
    <name evidence="9" type="ORF">BKD30_03690</name>
</gene>
<feature type="transmembrane region" description="Helical" evidence="7">
    <location>
        <begin position="283"/>
        <end position="304"/>
    </location>
</feature>
<dbReference type="Pfam" id="PF19300">
    <property type="entry name" value="BPD_transp_1_N"/>
    <property type="match status" value="1"/>
</dbReference>
<sequence>MFRFLLTRFGLLLVALEVTSVLIFLTLRVLPGDVAQVIGGTTATPEQLAAIRAGLGLDDPLVLQYLHWIGGVLRLDLGTSLLTGVPVADELVQKMQVTVPLALLSLAIALLVALPLGVIAAVRRHHPDGGVLGVLGQLFAAVPAVWAGMMFIAVFALGLGLFPAQGFPLDGWARPWRAFHSLMLPALTIGVVEGAVLLRFVRSATLTALGQDHVRTAAAKGMTRTRALVTHGLPSVGLSIVSVLGLQVAGLIVGAVVIEQLFALPGLGRMLVSDVGNRDLPKVQSTILVLTALVLVVGTVVDVVHRLIDPRQREIGS</sequence>
<dbReference type="Gene3D" id="1.10.3720.10">
    <property type="entry name" value="MetI-like"/>
    <property type="match status" value="1"/>
</dbReference>
<comment type="subcellular location">
    <subcellularLocation>
        <location evidence="1 7">Cell membrane</location>
        <topology evidence="1 7">Multi-pass membrane protein</topology>
    </subcellularLocation>
</comment>
<dbReference type="InterPro" id="IPR045621">
    <property type="entry name" value="BPD_transp_1_N"/>
</dbReference>
<evidence type="ECO:0000313" key="9">
    <source>
        <dbReference type="EMBL" id="OMH27745.1"/>
    </source>
</evidence>
<evidence type="ECO:0000256" key="4">
    <source>
        <dbReference type="ARBA" id="ARBA00022692"/>
    </source>
</evidence>
<name>A0A1R1LJL9_9MICC</name>
<dbReference type="PANTHER" id="PTHR43163">
    <property type="entry name" value="DIPEPTIDE TRANSPORT SYSTEM PERMEASE PROTEIN DPPB-RELATED"/>
    <property type="match status" value="1"/>
</dbReference>
<dbReference type="InterPro" id="IPR000515">
    <property type="entry name" value="MetI-like"/>
</dbReference>
<feature type="transmembrane region" description="Helical" evidence="7">
    <location>
        <begin position="236"/>
        <end position="263"/>
    </location>
</feature>
<keyword evidence="5 7" id="KW-1133">Transmembrane helix</keyword>
<comment type="similarity">
    <text evidence="7">Belongs to the binding-protein-dependent transport system permease family.</text>
</comment>
<keyword evidence="4 7" id="KW-0812">Transmembrane</keyword>